<gene>
    <name evidence="1" type="ORF">SAMN02745674_01781</name>
</gene>
<name>A0A1T4QR76_9GAMM</name>
<dbReference type="AlphaFoldDB" id="A0A1T4QR76"/>
<evidence type="ECO:0000313" key="1">
    <source>
        <dbReference type="EMBL" id="SKA06240.1"/>
    </source>
</evidence>
<reference evidence="1 2" key="1">
    <citation type="submission" date="2017-02" db="EMBL/GenBank/DDBJ databases">
        <authorList>
            <person name="Peterson S.W."/>
        </authorList>
    </citation>
    <scope>NUCLEOTIDE SEQUENCE [LARGE SCALE GENOMIC DNA]</scope>
    <source>
        <strain evidence="1 2">DSM 21749</strain>
    </source>
</reference>
<dbReference type="EMBL" id="FUXP01000005">
    <property type="protein sequence ID" value="SKA06240.1"/>
    <property type="molecule type" value="Genomic_DNA"/>
</dbReference>
<dbReference type="Proteomes" id="UP000190061">
    <property type="component" value="Unassembled WGS sequence"/>
</dbReference>
<proteinExistence type="predicted"/>
<sequence>MTLTATSLTRKSPWGEVRIKWDEMERLEIGPACMWLVFHGAGNRIWMRKPVSSLASWFDDENDDDHEDPVLASLLEMAEHHRVPAESGILTPFKTSRA</sequence>
<protein>
    <submittedName>
        <fullName evidence="1">Uncharacterized protein</fullName>
    </submittedName>
</protein>
<keyword evidence="2" id="KW-1185">Reference proteome</keyword>
<accession>A0A1T4QR76</accession>
<organism evidence="1 2">
    <name type="scientific">Lysobacter spongiicola DSM 21749</name>
    <dbReference type="NCBI Taxonomy" id="1122188"/>
    <lineage>
        <taxon>Bacteria</taxon>
        <taxon>Pseudomonadati</taxon>
        <taxon>Pseudomonadota</taxon>
        <taxon>Gammaproteobacteria</taxon>
        <taxon>Lysobacterales</taxon>
        <taxon>Lysobacteraceae</taxon>
        <taxon>Novilysobacter</taxon>
    </lineage>
</organism>
<evidence type="ECO:0000313" key="2">
    <source>
        <dbReference type="Proteomes" id="UP000190061"/>
    </source>
</evidence>